<evidence type="ECO:0000256" key="1">
    <source>
        <dbReference type="ARBA" id="ARBA00008522"/>
    </source>
</evidence>
<dbReference type="InterPro" id="IPR003791">
    <property type="entry name" value="UPF0178"/>
</dbReference>
<evidence type="ECO:0000313" key="2">
    <source>
        <dbReference type="EMBL" id="PFN29682.1"/>
    </source>
</evidence>
<dbReference type="PANTHER" id="PTHR35146">
    <property type="entry name" value="UPF0178 PROTEIN YAII"/>
    <property type="match status" value="1"/>
</dbReference>
<dbReference type="AlphaFoldDB" id="A0A2A8RFM0"/>
<name>A0A2A8RFM0_BACCE</name>
<gene>
    <name evidence="2" type="ORF">COJ50_00970</name>
</gene>
<proteinExistence type="inferred from homology"/>
<dbReference type="RefSeq" id="WP_098384751.1">
    <property type="nucleotide sequence ID" value="NZ_NTXK01000010.1"/>
</dbReference>
<comment type="caution">
    <text evidence="2">The sequence shown here is derived from an EMBL/GenBank/DDBJ whole genome shotgun (WGS) entry which is preliminary data.</text>
</comment>
<sequence length="116" mass="13118">MLIDADACPVKAEIVQVGTKFYVGILFVTSYAHRLRKQQGNWIYVDSGQDEVDFYMYQHVKVTDLVITQDIGLASLLVKKGVYVLSLGCTFVTDEHMNTILYSSVYLRSYADRGPI</sequence>
<evidence type="ECO:0000313" key="3">
    <source>
        <dbReference type="Proteomes" id="UP000225182"/>
    </source>
</evidence>
<dbReference type="PANTHER" id="PTHR35146:SF1">
    <property type="entry name" value="UPF0178 PROTEIN YAII"/>
    <property type="match status" value="1"/>
</dbReference>
<dbReference type="EMBL" id="NUYN01000001">
    <property type="protein sequence ID" value="PFN29682.1"/>
    <property type="molecule type" value="Genomic_DNA"/>
</dbReference>
<evidence type="ECO:0008006" key="4">
    <source>
        <dbReference type="Google" id="ProtNLM"/>
    </source>
</evidence>
<dbReference type="Pfam" id="PF02639">
    <property type="entry name" value="DUF188"/>
    <property type="match status" value="1"/>
</dbReference>
<dbReference type="Proteomes" id="UP000225182">
    <property type="component" value="Unassembled WGS sequence"/>
</dbReference>
<comment type="similarity">
    <text evidence="1">Belongs to the UPF0178 family.</text>
</comment>
<organism evidence="2 3">
    <name type="scientific">Bacillus cereus</name>
    <dbReference type="NCBI Taxonomy" id="1396"/>
    <lineage>
        <taxon>Bacteria</taxon>
        <taxon>Bacillati</taxon>
        <taxon>Bacillota</taxon>
        <taxon>Bacilli</taxon>
        <taxon>Bacillales</taxon>
        <taxon>Bacillaceae</taxon>
        <taxon>Bacillus</taxon>
        <taxon>Bacillus cereus group</taxon>
    </lineage>
</organism>
<reference evidence="2 3" key="1">
    <citation type="submission" date="2017-09" db="EMBL/GenBank/DDBJ databases">
        <title>Large-scale bioinformatics analysis of Bacillus genomes uncovers conserved roles of natural products in bacterial physiology.</title>
        <authorList>
            <consortium name="Agbiome Team Llc"/>
            <person name="Bleich R.M."/>
            <person name="Grubbs K.J."/>
            <person name="Santa Maria K.C."/>
            <person name="Allen S.E."/>
            <person name="Farag S."/>
            <person name="Shank E.A."/>
            <person name="Bowers A."/>
        </authorList>
    </citation>
    <scope>NUCLEOTIDE SEQUENCE [LARGE SCALE GENOMIC DNA]</scope>
    <source>
        <strain evidence="2 3">AFS076905</strain>
    </source>
</reference>
<accession>A0A2A8RFM0</accession>
<protein>
    <recommendedName>
        <fullName evidence="4">YaiI/YqxD family protein</fullName>
    </recommendedName>
</protein>